<dbReference type="EMBL" id="SHDO01000007">
    <property type="protein sequence ID" value="MBX6979779.1"/>
    <property type="molecule type" value="Genomic_DNA"/>
</dbReference>
<evidence type="ECO:0000259" key="1">
    <source>
        <dbReference type="Pfam" id="PF00535"/>
    </source>
</evidence>
<reference evidence="2" key="1">
    <citation type="submission" date="2019-02" db="EMBL/GenBank/DDBJ databases">
        <title>Genomic characterization of isolates from hospital effluents in KZN, South Africa.</title>
        <authorList>
            <person name="Ntshobeni N."/>
            <person name="Allam M."/>
            <person name="Ismail A."/>
            <person name="Amoako D."/>
            <person name="Essack S."/>
            <person name="Chenia H."/>
        </authorList>
    </citation>
    <scope>NUCLEOTIDE SEQUENCE</scope>
    <source>
        <strain evidence="2">AFE97_S1</strain>
    </source>
</reference>
<protein>
    <submittedName>
        <fullName evidence="2">Glycosyltransferase</fullName>
    </submittedName>
</protein>
<dbReference type="Gene3D" id="3.90.550.10">
    <property type="entry name" value="Spore Coat Polysaccharide Biosynthesis Protein SpsA, Chain A"/>
    <property type="match status" value="1"/>
</dbReference>
<dbReference type="RefSeq" id="WP_129467174.1">
    <property type="nucleotide sequence ID" value="NZ_QVPC01000011.1"/>
</dbReference>
<proteinExistence type="predicted"/>
<comment type="caution">
    <text evidence="2">The sequence shown here is derived from an EMBL/GenBank/DDBJ whole genome shotgun (WGS) entry which is preliminary data.</text>
</comment>
<dbReference type="SUPFAM" id="SSF53448">
    <property type="entry name" value="Nucleotide-diphospho-sugar transferases"/>
    <property type="match status" value="1"/>
</dbReference>
<feature type="domain" description="Glycosyltransferase 2-like" evidence="1">
    <location>
        <begin position="4"/>
        <end position="145"/>
    </location>
</feature>
<dbReference type="PANTHER" id="PTHR43685">
    <property type="entry name" value="GLYCOSYLTRANSFERASE"/>
    <property type="match status" value="1"/>
</dbReference>
<dbReference type="InterPro" id="IPR050834">
    <property type="entry name" value="Glycosyltransf_2"/>
</dbReference>
<dbReference type="InterPro" id="IPR029044">
    <property type="entry name" value="Nucleotide-diphossugar_trans"/>
</dbReference>
<dbReference type="AlphaFoldDB" id="A0AAP2JX45"/>
<name>A0AAP2JX45_PRORE</name>
<organism evidence="2 3">
    <name type="scientific">Providencia rettgeri</name>
    <dbReference type="NCBI Taxonomy" id="587"/>
    <lineage>
        <taxon>Bacteria</taxon>
        <taxon>Pseudomonadati</taxon>
        <taxon>Pseudomonadota</taxon>
        <taxon>Gammaproteobacteria</taxon>
        <taxon>Enterobacterales</taxon>
        <taxon>Morganellaceae</taxon>
        <taxon>Providencia</taxon>
    </lineage>
</organism>
<sequence>MKISIVTVTYKNNHELISTLNSIFQTLDPKLLNDIEIIIIDGAADPKTLSLVKDIKKDMKNIILISEKDKGIYDGMNKGIEHASGEHTIFMNSGDLFKSDTLNSFMSVKRDINSLYYGNVDFYTDNDFSFHFKANMRTKKQFLRHNCFSHQAIFYPSMLIKELMGYDLSYSISADFDLTWRCYIKGVPFIHLNTTLANCSLGGVSCKNGLISYKDRYRCFKNSKHHLYATILLLYYPGFFAKNRIVMLLEGHSLLKFYRKFKRKLLCQK</sequence>
<evidence type="ECO:0000313" key="3">
    <source>
        <dbReference type="Proteomes" id="UP000824410"/>
    </source>
</evidence>
<accession>A0AAP2JX45</accession>
<gene>
    <name evidence="2" type="ORF">EX242_05835</name>
</gene>
<dbReference type="Proteomes" id="UP000824410">
    <property type="component" value="Unassembled WGS sequence"/>
</dbReference>
<dbReference type="InterPro" id="IPR001173">
    <property type="entry name" value="Glyco_trans_2-like"/>
</dbReference>
<dbReference type="PANTHER" id="PTHR43685:SF2">
    <property type="entry name" value="GLYCOSYLTRANSFERASE 2-LIKE DOMAIN-CONTAINING PROTEIN"/>
    <property type="match status" value="1"/>
</dbReference>
<dbReference type="Pfam" id="PF00535">
    <property type="entry name" value="Glycos_transf_2"/>
    <property type="match status" value="1"/>
</dbReference>
<evidence type="ECO:0000313" key="2">
    <source>
        <dbReference type="EMBL" id="MBX6979779.1"/>
    </source>
</evidence>